<comment type="caution">
    <text evidence="1">The sequence shown here is derived from an EMBL/GenBank/DDBJ whole genome shotgun (WGS) entry which is preliminary data.</text>
</comment>
<protein>
    <submittedName>
        <fullName evidence="1">Uncharacterized protein</fullName>
    </submittedName>
</protein>
<dbReference type="InterPro" id="IPR029058">
    <property type="entry name" value="AB_hydrolase_fold"/>
</dbReference>
<dbReference type="Proteomes" id="UP000036987">
    <property type="component" value="Unassembled WGS sequence"/>
</dbReference>
<dbReference type="PANTHER" id="PTHR22753">
    <property type="entry name" value="TRANSMEMBRANE PROTEIN 68"/>
    <property type="match status" value="1"/>
</dbReference>
<reference evidence="2" key="1">
    <citation type="journal article" date="2016" name="Nature">
        <title>The genome of the seagrass Zostera marina reveals angiosperm adaptation to the sea.</title>
        <authorList>
            <person name="Olsen J.L."/>
            <person name="Rouze P."/>
            <person name="Verhelst B."/>
            <person name="Lin Y.-C."/>
            <person name="Bayer T."/>
            <person name="Collen J."/>
            <person name="Dattolo E."/>
            <person name="De Paoli E."/>
            <person name="Dittami S."/>
            <person name="Maumus F."/>
            <person name="Michel G."/>
            <person name="Kersting A."/>
            <person name="Lauritano C."/>
            <person name="Lohaus R."/>
            <person name="Toepel M."/>
            <person name="Tonon T."/>
            <person name="Vanneste K."/>
            <person name="Amirebrahimi M."/>
            <person name="Brakel J."/>
            <person name="Bostroem C."/>
            <person name="Chovatia M."/>
            <person name="Grimwood J."/>
            <person name="Jenkins J.W."/>
            <person name="Jueterbock A."/>
            <person name="Mraz A."/>
            <person name="Stam W.T."/>
            <person name="Tice H."/>
            <person name="Bornberg-Bauer E."/>
            <person name="Green P.J."/>
            <person name="Pearson G.A."/>
            <person name="Procaccini G."/>
            <person name="Duarte C.M."/>
            <person name="Schmutz J."/>
            <person name="Reusch T.B.H."/>
            <person name="Van de Peer Y."/>
        </authorList>
    </citation>
    <scope>NUCLEOTIDE SEQUENCE [LARGE SCALE GENOMIC DNA]</scope>
    <source>
        <strain evidence="2">cv. Finnish</strain>
    </source>
</reference>
<evidence type="ECO:0000313" key="2">
    <source>
        <dbReference type="Proteomes" id="UP000036987"/>
    </source>
</evidence>
<accession>A0A0K9NV45</accession>
<name>A0A0K9NV45_ZOSMR</name>
<evidence type="ECO:0000313" key="1">
    <source>
        <dbReference type="EMBL" id="KMZ60508.1"/>
    </source>
</evidence>
<gene>
    <name evidence="1" type="ORF">ZOSMA_59G00700</name>
</gene>
<keyword evidence="2" id="KW-1185">Reference proteome</keyword>
<dbReference type="AlphaFoldDB" id="A0A0K9NV45"/>
<dbReference type="OrthoDB" id="44277at2759"/>
<dbReference type="OMA" id="MACVEND"/>
<dbReference type="PANTHER" id="PTHR22753:SF24">
    <property type="entry name" value="ESTERASE_LIPASE_THIOESTERASE FAMILY PROTEIN"/>
    <property type="match status" value="1"/>
</dbReference>
<dbReference type="EMBL" id="LFYR01001622">
    <property type="protein sequence ID" value="KMZ60508.1"/>
    <property type="molecule type" value="Genomic_DNA"/>
</dbReference>
<sequence length="394" mass="44216">MIFPMTISASLLPPSFLNNNLNSSRLPTSTSLRLSPPTSESGKHSFSVEKIRKWAAVDDQVSNSIRVTDFVERSKNMAMVRSGLDSTGPPRWFTPLDCVADGGGRFDDAPILLYLPGIDGTGFGLIRHHQKLKRMFDIWCLHIPVLDRTSFEGIVGYVENTLRSEIITSKSKPIYLVLESLGSCIAFTVAARNPDVDLMIVSANSATSSHKSQLQTLLSFAEAIPDQLHAMIPNTFKFTENLIKTTMACVENDLRRSFGSLPENSITMLSYLSFLADILPKESIIWKLKILRSASSYTNSRLHTIRAPMLILASGNDQLFPSEEEAKRINNMKSDSRMRLSKDSDHTIFLESNFDLVTVIKATSFYRRSGRMNYAKDYILPTSNEIQKIEEQFK</sequence>
<dbReference type="STRING" id="29655.A0A0K9NV45"/>
<dbReference type="SUPFAM" id="SSF53474">
    <property type="entry name" value="alpha/beta-Hydrolases"/>
    <property type="match status" value="1"/>
</dbReference>
<dbReference type="Gene3D" id="3.40.50.1820">
    <property type="entry name" value="alpha/beta hydrolase"/>
    <property type="match status" value="1"/>
</dbReference>
<proteinExistence type="predicted"/>
<organism evidence="1 2">
    <name type="scientific">Zostera marina</name>
    <name type="common">Eelgrass</name>
    <dbReference type="NCBI Taxonomy" id="29655"/>
    <lineage>
        <taxon>Eukaryota</taxon>
        <taxon>Viridiplantae</taxon>
        <taxon>Streptophyta</taxon>
        <taxon>Embryophyta</taxon>
        <taxon>Tracheophyta</taxon>
        <taxon>Spermatophyta</taxon>
        <taxon>Magnoliopsida</taxon>
        <taxon>Liliopsida</taxon>
        <taxon>Zosteraceae</taxon>
        <taxon>Zostera</taxon>
    </lineage>
</organism>